<gene>
    <name evidence="1" type="ORF">BaRGS_00001978</name>
</gene>
<dbReference type="AlphaFoldDB" id="A0ABD0M513"/>
<feature type="non-terminal residue" evidence="1">
    <location>
        <position position="1"/>
    </location>
</feature>
<comment type="caution">
    <text evidence="1">The sequence shown here is derived from an EMBL/GenBank/DDBJ whole genome shotgun (WGS) entry which is preliminary data.</text>
</comment>
<dbReference type="EMBL" id="JACVVK020000006">
    <property type="protein sequence ID" value="KAK7506503.1"/>
    <property type="molecule type" value="Genomic_DNA"/>
</dbReference>
<name>A0ABD0M513_9CAEN</name>
<accession>A0ABD0M513</accession>
<keyword evidence="2" id="KW-1185">Reference proteome</keyword>
<sequence>KPLLHEPWDLHKWHCAIKLLISLQGDITGCEGKTSARAASLPEITHFHRASPAPDPFSSPESGGLVSLCCCRVIVDTAATALTDCTGQTLVLGPRPRSFRLSGVFMHPRFTVLGQFCTCLQVSGPVQAKLVSWVERFYTSYMLGTSRLYCPARRPAGQWTSQCPTTADLCEFDRRDVKLLDALILLAVIRKPSSADSYWAVKGESPLTVTTHNQIIAIDCQPVAGYLAPKLVIVPTDHMVRGPILASGRSDVCKSVSGHCRRSRVWTIYIKPPVMIPATS</sequence>
<evidence type="ECO:0000313" key="2">
    <source>
        <dbReference type="Proteomes" id="UP001519460"/>
    </source>
</evidence>
<organism evidence="1 2">
    <name type="scientific">Batillaria attramentaria</name>
    <dbReference type="NCBI Taxonomy" id="370345"/>
    <lineage>
        <taxon>Eukaryota</taxon>
        <taxon>Metazoa</taxon>
        <taxon>Spiralia</taxon>
        <taxon>Lophotrochozoa</taxon>
        <taxon>Mollusca</taxon>
        <taxon>Gastropoda</taxon>
        <taxon>Caenogastropoda</taxon>
        <taxon>Sorbeoconcha</taxon>
        <taxon>Cerithioidea</taxon>
        <taxon>Batillariidae</taxon>
        <taxon>Batillaria</taxon>
    </lineage>
</organism>
<reference evidence="1 2" key="1">
    <citation type="journal article" date="2023" name="Sci. Data">
        <title>Genome assembly of the Korean intertidal mud-creeper Batillaria attramentaria.</title>
        <authorList>
            <person name="Patra A.K."/>
            <person name="Ho P.T."/>
            <person name="Jun S."/>
            <person name="Lee S.J."/>
            <person name="Kim Y."/>
            <person name="Won Y.J."/>
        </authorList>
    </citation>
    <scope>NUCLEOTIDE SEQUENCE [LARGE SCALE GENOMIC DNA]</scope>
    <source>
        <strain evidence="1">Wonlab-2016</strain>
    </source>
</reference>
<dbReference type="Proteomes" id="UP001519460">
    <property type="component" value="Unassembled WGS sequence"/>
</dbReference>
<evidence type="ECO:0000313" key="1">
    <source>
        <dbReference type="EMBL" id="KAK7506503.1"/>
    </source>
</evidence>
<protein>
    <submittedName>
        <fullName evidence="1">Uncharacterized protein</fullName>
    </submittedName>
</protein>
<proteinExistence type="predicted"/>